<dbReference type="PANTHER" id="PTHR10985">
    <property type="entry name" value="BASIC HELIX-LOOP-HELIX TRANSCRIPTION FACTOR, HES-RELATED"/>
    <property type="match status" value="1"/>
</dbReference>
<evidence type="ECO:0000259" key="7">
    <source>
        <dbReference type="PROSITE" id="PS50888"/>
    </source>
</evidence>
<dbReference type="GO" id="GO:0046983">
    <property type="term" value="F:protein dimerization activity"/>
    <property type="evidence" value="ECO:0007669"/>
    <property type="project" value="InterPro"/>
</dbReference>
<dbReference type="GO" id="GO:0003677">
    <property type="term" value="F:DNA binding"/>
    <property type="evidence" value="ECO:0007669"/>
    <property type="project" value="UniProtKB-KW"/>
</dbReference>
<evidence type="ECO:0000256" key="4">
    <source>
        <dbReference type="ARBA" id="ARBA00023163"/>
    </source>
</evidence>
<reference evidence="8" key="1">
    <citation type="submission" date="2018-11" db="EMBL/GenBank/DDBJ databases">
        <authorList>
            <person name="Alioto T."/>
            <person name="Alioto T."/>
        </authorList>
    </citation>
    <scope>NUCLEOTIDE SEQUENCE</scope>
</reference>
<keyword evidence="2" id="KW-0805">Transcription regulation</keyword>
<name>A0A8B6EEE7_MYTGA</name>
<evidence type="ECO:0000256" key="3">
    <source>
        <dbReference type="ARBA" id="ARBA00023125"/>
    </source>
</evidence>
<dbReference type="FunFam" id="4.10.280.10:FF:000009">
    <property type="entry name" value="Transcription factor HES-1"/>
    <property type="match status" value="1"/>
</dbReference>
<sequence length="257" mass="29233">MVNNIVEVDSTSGKRKINKPLIEKKRRARINNCLSQLKTLVLEATGRNNESALNSKLEKADILEMTVQYLENIHKSSPSNRSNVTSTLTTPYQMGYTLCTGQAARFLEINSRVQADKQIDMNVNNKQDVCRTMETRYPDVPSTHNQNIFCQAKEPSSHNECNINNRLVSHLSNNNIQYQVNKTRDSFTSSVGYKCSSRNLLLSVKTEEQSAERRLTNNSETQNLVDPVRGRDSSTTNRHNSPNSLSIPMNDNVWRPW</sequence>
<evidence type="ECO:0000256" key="6">
    <source>
        <dbReference type="SAM" id="MobiDB-lite"/>
    </source>
</evidence>
<keyword evidence="5" id="KW-0539">Nucleus</keyword>
<dbReference type="Gene3D" id="4.10.280.10">
    <property type="entry name" value="Helix-loop-helix DNA-binding domain"/>
    <property type="match status" value="1"/>
</dbReference>
<comment type="subcellular location">
    <subcellularLocation>
        <location evidence="1">Nucleus</location>
    </subcellularLocation>
</comment>
<dbReference type="CDD" id="cd11410">
    <property type="entry name" value="bHLH_O_HES"/>
    <property type="match status" value="1"/>
</dbReference>
<accession>A0A8B6EEE7</accession>
<feature type="compositionally biased region" description="Polar residues" evidence="6">
    <location>
        <begin position="233"/>
        <end position="249"/>
    </location>
</feature>
<protein>
    <recommendedName>
        <fullName evidence="7">BHLH domain-containing protein</fullName>
    </recommendedName>
</protein>
<dbReference type="AlphaFoldDB" id="A0A8B6EEE7"/>
<dbReference type="InterPro" id="IPR036638">
    <property type="entry name" value="HLH_DNA-bd_sf"/>
</dbReference>
<dbReference type="GO" id="GO:0005634">
    <property type="term" value="C:nucleus"/>
    <property type="evidence" value="ECO:0007669"/>
    <property type="project" value="UniProtKB-SubCell"/>
</dbReference>
<feature type="region of interest" description="Disordered" evidence="6">
    <location>
        <begin position="209"/>
        <end position="257"/>
    </location>
</feature>
<organism evidence="8 9">
    <name type="scientific">Mytilus galloprovincialis</name>
    <name type="common">Mediterranean mussel</name>
    <dbReference type="NCBI Taxonomy" id="29158"/>
    <lineage>
        <taxon>Eukaryota</taxon>
        <taxon>Metazoa</taxon>
        <taxon>Spiralia</taxon>
        <taxon>Lophotrochozoa</taxon>
        <taxon>Mollusca</taxon>
        <taxon>Bivalvia</taxon>
        <taxon>Autobranchia</taxon>
        <taxon>Pteriomorphia</taxon>
        <taxon>Mytilida</taxon>
        <taxon>Mytiloidea</taxon>
        <taxon>Mytilidae</taxon>
        <taxon>Mytilinae</taxon>
        <taxon>Mytilus</taxon>
    </lineage>
</organism>
<dbReference type="EMBL" id="UYJE01005057">
    <property type="protein sequence ID" value="VDI33575.1"/>
    <property type="molecule type" value="Genomic_DNA"/>
</dbReference>
<evidence type="ECO:0000313" key="9">
    <source>
        <dbReference type="Proteomes" id="UP000596742"/>
    </source>
</evidence>
<dbReference type="Proteomes" id="UP000596742">
    <property type="component" value="Unassembled WGS sequence"/>
</dbReference>
<feature type="domain" description="BHLH" evidence="7">
    <location>
        <begin position="14"/>
        <end position="73"/>
    </location>
</feature>
<evidence type="ECO:0000256" key="1">
    <source>
        <dbReference type="ARBA" id="ARBA00004123"/>
    </source>
</evidence>
<dbReference type="InterPro" id="IPR011598">
    <property type="entry name" value="bHLH_dom"/>
</dbReference>
<dbReference type="SUPFAM" id="SSF47459">
    <property type="entry name" value="HLH, helix-loop-helix DNA-binding domain"/>
    <property type="match status" value="1"/>
</dbReference>
<dbReference type="OrthoDB" id="6085656at2759"/>
<comment type="caution">
    <text evidence="8">The sequence shown here is derived from an EMBL/GenBank/DDBJ whole genome shotgun (WGS) entry which is preliminary data.</text>
</comment>
<dbReference type="Pfam" id="PF00010">
    <property type="entry name" value="HLH"/>
    <property type="match status" value="1"/>
</dbReference>
<evidence type="ECO:0000256" key="2">
    <source>
        <dbReference type="ARBA" id="ARBA00023015"/>
    </source>
</evidence>
<proteinExistence type="predicted"/>
<keyword evidence="4" id="KW-0804">Transcription</keyword>
<keyword evidence="3" id="KW-0238">DNA-binding</keyword>
<gene>
    <name evidence="8" type="ORF">MGAL_10B034508</name>
</gene>
<dbReference type="SMART" id="SM00353">
    <property type="entry name" value="HLH"/>
    <property type="match status" value="1"/>
</dbReference>
<keyword evidence="9" id="KW-1185">Reference proteome</keyword>
<dbReference type="PROSITE" id="PS50888">
    <property type="entry name" value="BHLH"/>
    <property type="match status" value="1"/>
</dbReference>
<evidence type="ECO:0000256" key="5">
    <source>
        <dbReference type="ARBA" id="ARBA00023242"/>
    </source>
</evidence>
<dbReference type="InterPro" id="IPR050370">
    <property type="entry name" value="HES_HEY"/>
</dbReference>
<evidence type="ECO:0000313" key="8">
    <source>
        <dbReference type="EMBL" id="VDI33575.1"/>
    </source>
</evidence>